<protein>
    <submittedName>
        <fullName evidence="11">ABC transporter permease subunit</fullName>
    </submittedName>
</protein>
<dbReference type="GO" id="GO:0006865">
    <property type="term" value="P:amino acid transport"/>
    <property type="evidence" value="ECO:0007669"/>
    <property type="project" value="UniProtKB-KW"/>
</dbReference>
<dbReference type="PANTHER" id="PTHR30614">
    <property type="entry name" value="MEMBRANE COMPONENT OF AMINO ACID ABC TRANSPORTER"/>
    <property type="match status" value="1"/>
</dbReference>
<evidence type="ECO:0000256" key="5">
    <source>
        <dbReference type="ARBA" id="ARBA00022692"/>
    </source>
</evidence>
<evidence type="ECO:0000259" key="10">
    <source>
        <dbReference type="PROSITE" id="PS50928"/>
    </source>
</evidence>
<feature type="transmembrane region" description="Helical" evidence="9">
    <location>
        <begin position="47"/>
        <end position="73"/>
    </location>
</feature>
<dbReference type="InterPro" id="IPR010065">
    <property type="entry name" value="AA_ABC_transptr_permease_3TM"/>
</dbReference>
<reference evidence="11 12" key="1">
    <citation type="submission" date="2018-09" db="EMBL/GenBank/DDBJ databases">
        <authorList>
            <person name="Grouzdev D.S."/>
            <person name="Krutkina M.S."/>
        </authorList>
    </citation>
    <scope>NUCLEOTIDE SEQUENCE [LARGE SCALE GENOMIC DNA]</scope>
    <source>
        <strain evidence="11 12">RmlP001</strain>
    </source>
</reference>
<evidence type="ECO:0000256" key="9">
    <source>
        <dbReference type="RuleBase" id="RU363032"/>
    </source>
</evidence>
<dbReference type="AlphaFoldDB" id="A0A4Q2R841"/>
<evidence type="ECO:0000256" key="6">
    <source>
        <dbReference type="ARBA" id="ARBA00022970"/>
    </source>
</evidence>
<dbReference type="NCBIfam" id="TIGR01726">
    <property type="entry name" value="HEQRo_perm_3TM"/>
    <property type="match status" value="1"/>
</dbReference>
<dbReference type="InterPro" id="IPR043429">
    <property type="entry name" value="ArtM/GltK/GlnP/TcyL/YhdX-like"/>
</dbReference>
<dbReference type="PROSITE" id="PS50928">
    <property type="entry name" value="ABC_TM1"/>
    <property type="match status" value="1"/>
</dbReference>
<accession>A0A4Q2R841</accession>
<dbReference type="Pfam" id="PF00528">
    <property type="entry name" value="BPD_transp_1"/>
    <property type="match status" value="1"/>
</dbReference>
<evidence type="ECO:0000256" key="7">
    <source>
        <dbReference type="ARBA" id="ARBA00022989"/>
    </source>
</evidence>
<feature type="domain" description="ABC transmembrane type-1" evidence="10">
    <location>
        <begin position="13"/>
        <end position="201"/>
    </location>
</feature>
<feature type="transmembrane region" description="Helical" evidence="9">
    <location>
        <begin position="180"/>
        <end position="200"/>
    </location>
</feature>
<evidence type="ECO:0000256" key="3">
    <source>
        <dbReference type="ARBA" id="ARBA00022448"/>
    </source>
</evidence>
<organism evidence="11 12">
    <name type="scientific">Lichenibacterium ramalinae</name>
    <dbReference type="NCBI Taxonomy" id="2316527"/>
    <lineage>
        <taxon>Bacteria</taxon>
        <taxon>Pseudomonadati</taxon>
        <taxon>Pseudomonadota</taxon>
        <taxon>Alphaproteobacteria</taxon>
        <taxon>Hyphomicrobiales</taxon>
        <taxon>Lichenihabitantaceae</taxon>
        <taxon>Lichenibacterium</taxon>
    </lineage>
</organism>
<feature type="transmembrane region" description="Helical" evidence="9">
    <location>
        <begin position="12"/>
        <end position="35"/>
    </location>
</feature>
<keyword evidence="8 9" id="KW-0472">Membrane</keyword>
<gene>
    <name evidence="11" type="ORF">D3272_23730</name>
</gene>
<dbReference type="GO" id="GO:0022857">
    <property type="term" value="F:transmembrane transporter activity"/>
    <property type="evidence" value="ECO:0007669"/>
    <property type="project" value="InterPro"/>
</dbReference>
<dbReference type="InterPro" id="IPR000515">
    <property type="entry name" value="MetI-like"/>
</dbReference>
<keyword evidence="4" id="KW-1003">Cell membrane</keyword>
<evidence type="ECO:0000256" key="4">
    <source>
        <dbReference type="ARBA" id="ARBA00022475"/>
    </source>
</evidence>
<dbReference type="Proteomes" id="UP000289411">
    <property type="component" value="Unassembled WGS sequence"/>
</dbReference>
<reference evidence="11 12" key="2">
    <citation type="submission" date="2019-02" db="EMBL/GenBank/DDBJ databases">
        <title>'Lichenibacterium ramalinii' gen. nov. sp. nov., 'Lichenibacterium minor' gen. nov. sp. nov.</title>
        <authorList>
            <person name="Pankratov T."/>
        </authorList>
    </citation>
    <scope>NUCLEOTIDE SEQUENCE [LARGE SCALE GENOMIC DNA]</scope>
    <source>
        <strain evidence="11 12">RmlP001</strain>
    </source>
</reference>
<sequence>MTGSLLAALASGLPWSLGVATLSWLAGAVLGLGLCALRLSRVPLPRLLAGLVILLLRAVPPLLWLLLAGAVAAAADLPIAPWAAAVAGLGLVAAAEMAEIYRRALSAVAAAQWEAAAALGLPRHSRIRDVLAPQLLAAALPAAAGLAAGLLRDSAIASLLGVSGIAAEADRAARAGAGPLASFAAAGALYLVLGLAVAAVGRRAALHLRAAAAR</sequence>
<evidence type="ECO:0000313" key="12">
    <source>
        <dbReference type="Proteomes" id="UP000289411"/>
    </source>
</evidence>
<comment type="caution">
    <text evidence="11">The sequence shown here is derived from an EMBL/GenBank/DDBJ whole genome shotgun (WGS) entry which is preliminary data.</text>
</comment>
<keyword evidence="3 9" id="KW-0813">Transport</keyword>
<evidence type="ECO:0000256" key="1">
    <source>
        <dbReference type="ARBA" id="ARBA00004429"/>
    </source>
</evidence>
<keyword evidence="12" id="KW-1185">Reference proteome</keyword>
<dbReference type="Gene3D" id="1.10.3720.10">
    <property type="entry name" value="MetI-like"/>
    <property type="match status" value="1"/>
</dbReference>
<comment type="similarity">
    <text evidence="2">Belongs to the binding-protein-dependent transport system permease family. HisMQ subfamily.</text>
</comment>
<evidence type="ECO:0000256" key="8">
    <source>
        <dbReference type="ARBA" id="ARBA00023136"/>
    </source>
</evidence>
<comment type="subcellular location">
    <subcellularLocation>
        <location evidence="1">Cell inner membrane</location>
        <topology evidence="1">Multi-pass membrane protein</topology>
    </subcellularLocation>
    <subcellularLocation>
        <location evidence="9">Cell membrane</location>
        <topology evidence="9">Multi-pass membrane protein</topology>
    </subcellularLocation>
</comment>
<dbReference type="EMBL" id="QYBC01000026">
    <property type="protein sequence ID" value="RYB01913.1"/>
    <property type="molecule type" value="Genomic_DNA"/>
</dbReference>
<keyword evidence="7 9" id="KW-1133">Transmembrane helix</keyword>
<feature type="transmembrane region" description="Helical" evidence="9">
    <location>
        <begin position="130"/>
        <end position="151"/>
    </location>
</feature>
<dbReference type="InterPro" id="IPR035906">
    <property type="entry name" value="MetI-like_sf"/>
</dbReference>
<dbReference type="SUPFAM" id="SSF161098">
    <property type="entry name" value="MetI-like"/>
    <property type="match status" value="1"/>
</dbReference>
<dbReference type="RefSeq" id="WP_129221699.1">
    <property type="nucleotide sequence ID" value="NZ_QYBC01000026.1"/>
</dbReference>
<keyword evidence="6" id="KW-0029">Amino-acid transport</keyword>
<evidence type="ECO:0000256" key="2">
    <source>
        <dbReference type="ARBA" id="ARBA00010072"/>
    </source>
</evidence>
<dbReference type="PANTHER" id="PTHR30614:SF0">
    <property type="entry name" value="L-CYSTINE TRANSPORT SYSTEM PERMEASE PROTEIN TCYL"/>
    <property type="match status" value="1"/>
</dbReference>
<dbReference type="GO" id="GO:0043190">
    <property type="term" value="C:ATP-binding cassette (ABC) transporter complex"/>
    <property type="evidence" value="ECO:0007669"/>
    <property type="project" value="InterPro"/>
</dbReference>
<feature type="transmembrane region" description="Helical" evidence="9">
    <location>
        <begin position="79"/>
        <end position="98"/>
    </location>
</feature>
<evidence type="ECO:0000313" key="11">
    <source>
        <dbReference type="EMBL" id="RYB01913.1"/>
    </source>
</evidence>
<proteinExistence type="inferred from homology"/>
<name>A0A4Q2R841_9HYPH</name>
<keyword evidence="5 9" id="KW-0812">Transmembrane</keyword>